<dbReference type="GO" id="GO:0015165">
    <property type="term" value="F:pyrimidine nucleotide-sugar transmembrane transporter activity"/>
    <property type="evidence" value="ECO:0007669"/>
    <property type="project" value="InterPro"/>
</dbReference>
<evidence type="ECO:0000313" key="8">
    <source>
        <dbReference type="Proteomes" id="UP001515480"/>
    </source>
</evidence>
<evidence type="ECO:0000313" key="7">
    <source>
        <dbReference type="EMBL" id="KAL1512242.1"/>
    </source>
</evidence>
<dbReference type="PANTHER" id="PTHR10231">
    <property type="entry name" value="NUCLEOTIDE-SUGAR TRANSMEMBRANE TRANSPORTER"/>
    <property type="match status" value="1"/>
</dbReference>
<keyword evidence="2 6" id="KW-0812">Transmembrane</keyword>
<evidence type="ECO:0000256" key="1">
    <source>
        <dbReference type="ARBA" id="ARBA00004141"/>
    </source>
</evidence>
<comment type="caution">
    <text evidence="7">The sequence shown here is derived from an EMBL/GenBank/DDBJ whole genome shotgun (WGS) entry which is preliminary data.</text>
</comment>
<dbReference type="Proteomes" id="UP001515480">
    <property type="component" value="Unassembled WGS sequence"/>
</dbReference>
<keyword evidence="4 6" id="KW-0472">Membrane</keyword>
<evidence type="ECO:0000256" key="2">
    <source>
        <dbReference type="ARBA" id="ARBA00022692"/>
    </source>
</evidence>
<feature type="transmembrane region" description="Helical" evidence="6">
    <location>
        <begin position="392"/>
        <end position="412"/>
    </location>
</feature>
<feature type="transmembrane region" description="Helical" evidence="6">
    <location>
        <begin position="419"/>
        <end position="438"/>
    </location>
</feature>
<name>A0AB34J7E9_PRYPA</name>
<gene>
    <name evidence="7" type="ORF">AB1Y20_005504</name>
</gene>
<dbReference type="PIRSF" id="PIRSF005799">
    <property type="entry name" value="UDP-gal_transpt"/>
    <property type="match status" value="1"/>
</dbReference>
<dbReference type="Pfam" id="PF04142">
    <property type="entry name" value="Nuc_sug_transp"/>
    <property type="match status" value="2"/>
</dbReference>
<sequence length="478" mass="52035">MAESATAGRAALPLAAVVTLAILLLEHCTTVALTRFTQQRAGAPKPAPTVAVLLTELLKLIMSCVLEVTHLHGLGNRSNPGKMYRSLFGAGFSDSLRLSVPAFLYTLQNNLIYVALGHIEMVTFQIMYQLKLLLTALLSVMFLGRKFHPIQWFSLVMLTTGVICVELSESSVAPSMPIEPVRIHHVRAASNIPASLVQQVPASRDRRLAELFDRKESNWTSDAPRLQGEQLKGGAAERRLADGRTRGRQLVHNVQQRGDDDLPARPRAGFHYTPRQEEKRYPLPVEDGFGLGRATLGASSAFIAATFSSLAGVYFESVVKSNEANAPSLWLRNVQLCIFTIPIAAVGVMLQWRRLSMVGFFTGFDMYACALVTLNGAGGLLVAAVIKYGDNILKNFTTSCSVILGTVMSILLFDFKPNVRFFVGATLVILSAYIFAVGPEKVNTLFGRKRGKEVLADAEEDESAPLQKVAVGRAADSA</sequence>
<dbReference type="Gene3D" id="1.10.3730.20">
    <property type="match status" value="1"/>
</dbReference>
<protein>
    <recommendedName>
        <fullName evidence="9">UDP-galactose transporter</fullName>
    </recommendedName>
</protein>
<comment type="subcellular location">
    <subcellularLocation>
        <location evidence="1">Membrane</location>
        <topology evidence="1">Multi-pass membrane protein</topology>
    </subcellularLocation>
</comment>
<evidence type="ECO:0008006" key="9">
    <source>
        <dbReference type="Google" id="ProtNLM"/>
    </source>
</evidence>
<evidence type="ECO:0000256" key="5">
    <source>
        <dbReference type="SAM" id="MobiDB-lite"/>
    </source>
</evidence>
<dbReference type="GO" id="GO:0000139">
    <property type="term" value="C:Golgi membrane"/>
    <property type="evidence" value="ECO:0007669"/>
    <property type="project" value="InterPro"/>
</dbReference>
<dbReference type="EMBL" id="JBGBPQ010000013">
    <property type="protein sequence ID" value="KAL1512242.1"/>
    <property type="molecule type" value="Genomic_DNA"/>
</dbReference>
<accession>A0AB34J7E9</accession>
<feature type="transmembrane region" description="Helical" evidence="6">
    <location>
        <begin position="296"/>
        <end position="315"/>
    </location>
</feature>
<feature type="region of interest" description="Disordered" evidence="5">
    <location>
        <begin position="242"/>
        <end position="266"/>
    </location>
</feature>
<dbReference type="NCBIfam" id="TIGR00803">
    <property type="entry name" value="nst"/>
    <property type="match status" value="2"/>
</dbReference>
<dbReference type="AlphaFoldDB" id="A0AB34J7E9"/>
<dbReference type="InterPro" id="IPR037185">
    <property type="entry name" value="EmrE-like"/>
</dbReference>
<keyword evidence="8" id="KW-1185">Reference proteome</keyword>
<keyword evidence="3 6" id="KW-1133">Transmembrane helix</keyword>
<reference evidence="7 8" key="1">
    <citation type="journal article" date="2024" name="Science">
        <title>Giant polyketide synthase enzymes in the biosynthesis of giant marine polyether toxins.</title>
        <authorList>
            <person name="Fallon T.R."/>
            <person name="Shende V.V."/>
            <person name="Wierzbicki I.H."/>
            <person name="Pendleton A.L."/>
            <person name="Watervoot N.F."/>
            <person name="Auber R.P."/>
            <person name="Gonzalez D.J."/>
            <person name="Wisecaver J.H."/>
            <person name="Moore B.S."/>
        </authorList>
    </citation>
    <scope>NUCLEOTIDE SEQUENCE [LARGE SCALE GENOMIC DNA]</scope>
    <source>
        <strain evidence="7 8">12B1</strain>
    </source>
</reference>
<proteinExistence type="predicted"/>
<dbReference type="SUPFAM" id="SSF103481">
    <property type="entry name" value="Multidrug resistance efflux transporter EmrE"/>
    <property type="match status" value="1"/>
</dbReference>
<organism evidence="7 8">
    <name type="scientific">Prymnesium parvum</name>
    <name type="common">Toxic golden alga</name>
    <dbReference type="NCBI Taxonomy" id="97485"/>
    <lineage>
        <taxon>Eukaryota</taxon>
        <taxon>Haptista</taxon>
        <taxon>Haptophyta</taxon>
        <taxon>Prymnesiophyceae</taxon>
        <taxon>Prymnesiales</taxon>
        <taxon>Prymnesiaceae</taxon>
        <taxon>Prymnesium</taxon>
    </lineage>
</organism>
<dbReference type="InterPro" id="IPR007271">
    <property type="entry name" value="Nuc_sug_transpt"/>
</dbReference>
<evidence type="ECO:0000256" key="4">
    <source>
        <dbReference type="ARBA" id="ARBA00023136"/>
    </source>
</evidence>
<evidence type="ECO:0000256" key="6">
    <source>
        <dbReference type="SAM" id="Phobius"/>
    </source>
</evidence>
<feature type="transmembrane region" description="Helical" evidence="6">
    <location>
        <begin position="364"/>
        <end position="386"/>
    </location>
</feature>
<feature type="transmembrane region" description="Helical" evidence="6">
    <location>
        <begin position="330"/>
        <end position="352"/>
    </location>
</feature>
<evidence type="ECO:0000256" key="3">
    <source>
        <dbReference type="ARBA" id="ARBA00022989"/>
    </source>
</evidence>